<comment type="subcellular location">
    <subcellularLocation>
        <location evidence="1">Cytoplasm</location>
        <location evidence="1">Cytoskeleton</location>
        <location evidence="1">Cilium basal body</location>
    </subcellularLocation>
</comment>
<evidence type="ECO:0000256" key="3">
    <source>
        <dbReference type="ARBA" id="ARBA00022794"/>
    </source>
</evidence>
<dbReference type="GO" id="GO:0060271">
    <property type="term" value="P:cilium assembly"/>
    <property type="evidence" value="ECO:0007669"/>
    <property type="project" value="TreeGrafter"/>
</dbReference>
<evidence type="ECO:0000313" key="9">
    <source>
        <dbReference type="WBParaSite" id="ALUE_0002231001-mRNA-1"/>
    </source>
</evidence>
<dbReference type="AlphaFoldDB" id="A0A0M3IU82"/>
<comment type="similarity">
    <text evidence="6">Belongs to the B9D family.</text>
</comment>
<keyword evidence="2" id="KW-0963">Cytoplasm</keyword>
<evidence type="ECO:0000256" key="2">
    <source>
        <dbReference type="ARBA" id="ARBA00022490"/>
    </source>
</evidence>
<dbReference type="WBParaSite" id="ALUE_0002231001-mRNA-1">
    <property type="protein sequence ID" value="ALUE_0002231001-mRNA-1"/>
    <property type="gene ID" value="ALUE_0002231001"/>
</dbReference>
<evidence type="ECO:0000256" key="6">
    <source>
        <dbReference type="ARBA" id="ARBA00038411"/>
    </source>
</evidence>
<name>A0A0M3IU82_ASCLU</name>
<keyword evidence="3" id="KW-0970">Cilium biogenesis/degradation</keyword>
<keyword evidence="8" id="KW-1185">Reference proteome</keyword>
<reference evidence="9" key="1">
    <citation type="submission" date="2017-02" db="UniProtKB">
        <authorList>
            <consortium name="WormBaseParasite"/>
        </authorList>
    </citation>
    <scope>IDENTIFICATION</scope>
</reference>
<dbReference type="InterPro" id="IPR010796">
    <property type="entry name" value="C2_B9-type_dom"/>
</dbReference>
<evidence type="ECO:0000256" key="5">
    <source>
        <dbReference type="ARBA" id="ARBA00023273"/>
    </source>
</evidence>
<protein>
    <recommendedName>
        <fullName evidence="7">B9 domain-containing protein 1</fullName>
    </recommendedName>
</protein>
<evidence type="ECO:0000256" key="4">
    <source>
        <dbReference type="ARBA" id="ARBA00023212"/>
    </source>
</evidence>
<evidence type="ECO:0000256" key="7">
    <source>
        <dbReference type="ARBA" id="ARBA00039274"/>
    </source>
</evidence>
<dbReference type="Proteomes" id="UP000036681">
    <property type="component" value="Unplaced"/>
</dbReference>
<keyword evidence="4" id="KW-0206">Cytoskeleton</keyword>
<keyword evidence="5" id="KW-0966">Cell projection</keyword>
<evidence type="ECO:0000256" key="1">
    <source>
        <dbReference type="ARBA" id="ARBA00004120"/>
    </source>
</evidence>
<accession>A0A0M3IU82</accession>
<sequence length="144" mass="16795">MKSMFIVLLNGQIDTAQFPSLDNCYCKYSYVYGNDWEQVSGLEEGLSARCERAPKRDCIVIGLPIEATFTSTNPFRCKWYFLFLVAFFFFSNKSFQLSFVARDDPHRSLSISDLLQAEPQYFKDSILDRLYFFIKEIGDKRARS</sequence>
<evidence type="ECO:0000313" key="8">
    <source>
        <dbReference type="Proteomes" id="UP000036681"/>
    </source>
</evidence>
<dbReference type="Pfam" id="PF07162">
    <property type="entry name" value="B9-C2"/>
    <property type="match status" value="1"/>
</dbReference>
<organism evidence="8 9">
    <name type="scientific">Ascaris lumbricoides</name>
    <name type="common">Giant roundworm</name>
    <dbReference type="NCBI Taxonomy" id="6252"/>
    <lineage>
        <taxon>Eukaryota</taxon>
        <taxon>Metazoa</taxon>
        <taxon>Ecdysozoa</taxon>
        <taxon>Nematoda</taxon>
        <taxon>Chromadorea</taxon>
        <taxon>Rhabditida</taxon>
        <taxon>Spirurina</taxon>
        <taxon>Ascaridomorpha</taxon>
        <taxon>Ascaridoidea</taxon>
        <taxon>Ascarididae</taxon>
        <taxon>Ascaris</taxon>
    </lineage>
</organism>
<dbReference type="PANTHER" id="PTHR12968">
    <property type="entry name" value="B9 DOMAIN-CONTAINING"/>
    <property type="match status" value="1"/>
</dbReference>
<proteinExistence type="inferred from homology"/>
<dbReference type="GO" id="GO:0036038">
    <property type="term" value="C:MKS complex"/>
    <property type="evidence" value="ECO:0007669"/>
    <property type="project" value="TreeGrafter"/>
</dbReference>
<dbReference type="PROSITE" id="PS51381">
    <property type="entry name" value="C2_B9"/>
    <property type="match status" value="1"/>
</dbReference>
<dbReference type="PANTHER" id="PTHR12968:SF1">
    <property type="entry name" value="B9 DOMAIN-CONTAINING PROTEIN 1"/>
    <property type="match status" value="1"/>
</dbReference>